<proteinExistence type="predicted"/>
<keyword evidence="1" id="KW-1277">Toxin-antitoxin system</keyword>
<accession>A0A549TB73</accession>
<dbReference type="Gene3D" id="3.30.2310.20">
    <property type="entry name" value="RelE-like"/>
    <property type="match status" value="1"/>
</dbReference>
<dbReference type="Proteomes" id="UP000316801">
    <property type="component" value="Unassembled WGS sequence"/>
</dbReference>
<dbReference type="Pfam" id="PF05016">
    <property type="entry name" value="ParE_toxin"/>
    <property type="match status" value="1"/>
</dbReference>
<evidence type="ECO:0008006" key="4">
    <source>
        <dbReference type="Google" id="ProtNLM"/>
    </source>
</evidence>
<dbReference type="SUPFAM" id="SSF143011">
    <property type="entry name" value="RelE-like"/>
    <property type="match status" value="1"/>
</dbReference>
<dbReference type="AlphaFoldDB" id="A0A549TB73"/>
<name>A0A549TB73_9HYPH</name>
<sequence>MQGQQFEHLWRDKVGDYRIICEIMDRKLIVLVVEIGHRREIYR</sequence>
<evidence type="ECO:0000313" key="2">
    <source>
        <dbReference type="EMBL" id="TRL39125.1"/>
    </source>
</evidence>
<organism evidence="2 3">
    <name type="scientific">Rhizobium straminoryzae</name>
    <dbReference type="NCBI Taxonomy" id="1387186"/>
    <lineage>
        <taxon>Bacteria</taxon>
        <taxon>Pseudomonadati</taxon>
        <taxon>Pseudomonadota</taxon>
        <taxon>Alphaproteobacteria</taxon>
        <taxon>Hyphomicrobiales</taxon>
        <taxon>Rhizobiaceae</taxon>
        <taxon>Rhizobium/Agrobacterium group</taxon>
        <taxon>Rhizobium</taxon>
    </lineage>
</organism>
<gene>
    <name evidence="2" type="ORF">FNA46_10155</name>
</gene>
<protein>
    <recommendedName>
        <fullName evidence="4">Type II toxin-antitoxin system RelE/ParE family toxin</fullName>
    </recommendedName>
</protein>
<keyword evidence="3" id="KW-1185">Reference proteome</keyword>
<evidence type="ECO:0000313" key="3">
    <source>
        <dbReference type="Proteomes" id="UP000316801"/>
    </source>
</evidence>
<evidence type="ECO:0000256" key="1">
    <source>
        <dbReference type="ARBA" id="ARBA00022649"/>
    </source>
</evidence>
<dbReference type="InterPro" id="IPR007712">
    <property type="entry name" value="RelE/ParE_toxin"/>
</dbReference>
<dbReference type="EMBL" id="VJMG01000023">
    <property type="protein sequence ID" value="TRL39125.1"/>
    <property type="molecule type" value="Genomic_DNA"/>
</dbReference>
<reference evidence="2 3" key="1">
    <citation type="submission" date="2019-07" db="EMBL/GenBank/DDBJ databases">
        <title>Ln-dependent methylotrophs.</title>
        <authorList>
            <person name="Tani A."/>
        </authorList>
    </citation>
    <scope>NUCLEOTIDE SEQUENCE [LARGE SCALE GENOMIC DNA]</scope>
    <source>
        <strain evidence="2 3">SM12</strain>
    </source>
</reference>
<comment type="caution">
    <text evidence="2">The sequence shown here is derived from an EMBL/GenBank/DDBJ whole genome shotgun (WGS) entry which is preliminary data.</text>
</comment>
<dbReference type="InterPro" id="IPR035093">
    <property type="entry name" value="RelE/ParE_toxin_dom_sf"/>
</dbReference>